<evidence type="ECO:0000313" key="2">
    <source>
        <dbReference type="EMBL" id="TWX69136.1"/>
    </source>
</evidence>
<dbReference type="EMBL" id="VOLR01000008">
    <property type="protein sequence ID" value="TWX60806.1"/>
    <property type="molecule type" value="Genomic_DNA"/>
</dbReference>
<sequence>MSEKIIMSEKNIIFICCIAEPWVKVMESLKPHGLNASYVVHWMDEKETYVNSTLNACHFQTVEDAWAGKGFPANSIPVVLDEEQLKSIAWYESQAITMMNRLDPTESRMTTGVRQYYFRDLVGHWLSVINDKNIELVVSPSIPHRVFDYALYVACKIKSIDYLSFQLTPFGSNSIAIYDIDKMPEIITDYEGELKVPTEHVSNRVNKILGDYKAAIPDYMKAHAKNNKSFLKPVIKRFSSLIRNFIEGNFYKFKHPNTYWTQFGYMPYESKMGWWEYSYIKISHALKVKKLEVAYEKIVDCSWDKSKPYIFVALHYQPEETTCPTGGSYADQILMIQLLNEVLPSNINIIIKEHKSQFYRDQEGSAGRNLLFYKRVSTISPRIFFDSVDSDPFSIIDNAIATVTVSGTIGWESAIRGTPTINFGRAWYEGMPRAFRVKNKVDLKKVLPQLADLKRKDLHNEILHFHKLLEDSFIKATHYKSFIGKNDVSMNESIQNLKETVLSHSKVKLTK</sequence>
<dbReference type="OrthoDB" id="5448633at2"/>
<evidence type="ECO:0000313" key="4">
    <source>
        <dbReference type="Proteomes" id="UP000321917"/>
    </source>
</evidence>
<keyword evidence="3" id="KW-1185">Reference proteome</keyword>
<reference evidence="2 4" key="1">
    <citation type="submission" date="2019-07" db="EMBL/GenBank/DDBJ databases">
        <title>Genomes of sea-ice associated Colwellia species.</title>
        <authorList>
            <person name="Bowman J.P."/>
        </authorList>
    </citation>
    <scope>NUCLEOTIDE SEQUENCE [LARGE SCALE GENOMIC DNA]</scope>
    <source>
        <strain evidence="1 3">ACAM 607</strain>
        <strain evidence="2 4">IC036</strain>
    </source>
</reference>
<proteinExistence type="predicted"/>
<dbReference type="Proteomes" id="UP000321525">
    <property type="component" value="Unassembled WGS sequence"/>
</dbReference>
<organism evidence="2 4">
    <name type="scientific">Colwellia hornerae</name>
    <dbReference type="NCBI Taxonomy" id="89402"/>
    <lineage>
        <taxon>Bacteria</taxon>
        <taxon>Pseudomonadati</taxon>
        <taxon>Pseudomonadota</taxon>
        <taxon>Gammaproteobacteria</taxon>
        <taxon>Alteromonadales</taxon>
        <taxon>Colwelliaceae</taxon>
        <taxon>Colwellia</taxon>
    </lineage>
</organism>
<dbReference type="RefSeq" id="WP_146799035.1">
    <property type="nucleotide sequence ID" value="NZ_VOLP01000009.1"/>
</dbReference>
<gene>
    <name evidence="1" type="ORF">ESZ26_07005</name>
    <name evidence="2" type="ORF">ESZ27_05765</name>
</gene>
<dbReference type="Proteomes" id="UP000321917">
    <property type="component" value="Unassembled WGS sequence"/>
</dbReference>
<comment type="caution">
    <text evidence="2">The sequence shown here is derived from an EMBL/GenBank/DDBJ whole genome shotgun (WGS) entry which is preliminary data.</text>
</comment>
<name>A0A5C6QIY6_9GAMM</name>
<evidence type="ECO:0000313" key="3">
    <source>
        <dbReference type="Proteomes" id="UP000321525"/>
    </source>
</evidence>
<dbReference type="AlphaFoldDB" id="A0A5C6QIY6"/>
<evidence type="ECO:0000313" key="1">
    <source>
        <dbReference type="EMBL" id="TWX60806.1"/>
    </source>
</evidence>
<evidence type="ECO:0008006" key="5">
    <source>
        <dbReference type="Google" id="ProtNLM"/>
    </source>
</evidence>
<accession>A0A5C6QIY6</accession>
<dbReference type="EMBL" id="VOLQ01000008">
    <property type="protein sequence ID" value="TWX69136.1"/>
    <property type="molecule type" value="Genomic_DNA"/>
</dbReference>
<protein>
    <recommendedName>
        <fullName evidence="5">Capsule polysaccharide biosynthesis protein</fullName>
    </recommendedName>
</protein>